<dbReference type="EMBL" id="CP121687">
    <property type="protein sequence ID" value="WZL70660.1"/>
    <property type="molecule type" value="Genomic_DNA"/>
</dbReference>
<evidence type="ECO:0000313" key="1">
    <source>
        <dbReference type="EMBL" id="WZL70660.1"/>
    </source>
</evidence>
<protein>
    <submittedName>
        <fullName evidence="1">Uncharacterized protein</fullName>
    </submittedName>
</protein>
<gene>
    <name evidence="1" type="ORF">QBE51_03775</name>
</gene>
<sequence>MTTESIIEQIRETLGASPKKAEQKKQKVVDLLNSDEYKVKAEYSLKTESYRVKINKSNDLKEIAKLALECITELTGDDVFYKNNIKKIV</sequence>
<name>A0ABZ2Y5N7_9FIRM</name>
<dbReference type="Proteomes" id="UP001486565">
    <property type="component" value="Chromosome"/>
</dbReference>
<dbReference type="RefSeq" id="WP_341877621.1">
    <property type="nucleotide sequence ID" value="NZ_CP121687.1"/>
</dbReference>
<evidence type="ECO:0000313" key="2">
    <source>
        <dbReference type="Proteomes" id="UP001486565"/>
    </source>
</evidence>
<organism evidence="1 2">
    <name type="scientific">Defluviitalea saccharophila</name>
    <dbReference type="NCBI Taxonomy" id="879970"/>
    <lineage>
        <taxon>Bacteria</taxon>
        <taxon>Bacillati</taxon>
        <taxon>Bacillota</taxon>
        <taxon>Clostridia</taxon>
        <taxon>Lachnospirales</taxon>
        <taxon>Defluviitaleaceae</taxon>
        <taxon>Defluviitalea</taxon>
    </lineage>
</organism>
<accession>A0ABZ2Y5N7</accession>
<reference evidence="1 2" key="1">
    <citation type="submission" date="2023-03" db="EMBL/GenBank/DDBJ databases">
        <title>Novel Species.</title>
        <authorList>
            <person name="Ma S."/>
        </authorList>
    </citation>
    <scope>NUCLEOTIDE SEQUENCE [LARGE SCALE GENOMIC DNA]</scope>
    <source>
        <strain evidence="1 2">LIND6LT2</strain>
    </source>
</reference>
<keyword evidence="2" id="KW-1185">Reference proteome</keyword>
<proteinExistence type="predicted"/>